<accession>A0ACC0URW8</accession>
<organism evidence="1 2">
    <name type="scientific">Trichothecium roseum</name>
    <dbReference type="NCBI Taxonomy" id="47278"/>
    <lineage>
        <taxon>Eukaryota</taxon>
        <taxon>Fungi</taxon>
        <taxon>Dikarya</taxon>
        <taxon>Ascomycota</taxon>
        <taxon>Pezizomycotina</taxon>
        <taxon>Sordariomycetes</taxon>
        <taxon>Hypocreomycetidae</taxon>
        <taxon>Hypocreales</taxon>
        <taxon>Hypocreales incertae sedis</taxon>
        <taxon>Trichothecium</taxon>
    </lineage>
</organism>
<sequence>MPFHRLPRLPKAKRSEALVIAGAGAAVLAPLYMAMPGADERLASQTTKWAPSWERNINFFTPPVERGVQRIEPPISRMVQNVEQKLPLEKMAKGVDAGIKKGIDRWGPNSGSPPPAE</sequence>
<gene>
    <name evidence="1" type="ORF">N3K66_008434</name>
</gene>
<evidence type="ECO:0000313" key="2">
    <source>
        <dbReference type="Proteomes" id="UP001163324"/>
    </source>
</evidence>
<protein>
    <submittedName>
        <fullName evidence="1">Uncharacterized protein</fullName>
    </submittedName>
</protein>
<evidence type="ECO:0000313" key="1">
    <source>
        <dbReference type="EMBL" id="KAI9896262.1"/>
    </source>
</evidence>
<dbReference type="EMBL" id="CM047948">
    <property type="protein sequence ID" value="KAI9896262.1"/>
    <property type="molecule type" value="Genomic_DNA"/>
</dbReference>
<dbReference type="Proteomes" id="UP001163324">
    <property type="component" value="Chromosome 9"/>
</dbReference>
<keyword evidence="2" id="KW-1185">Reference proteome</keyword>
<proteinExistence type="predicted"/>
<comment type="caution">
    <text evidence="1">The sequence shown here is derived from an EMBL/GenBank/DDBJ whole genome shotgun (WGS) entry which is preliminary data.</text>
</comment>
<reference evidence="1" key="1">
    <citation type="submission" date="2022-10" db="EMBL/GenBank/DDBJ databases">
        <title>Complete Genome of Trichothecium roseum strain YXFP-22015, a Plant Pathogen Isolated from Citrus.</title>
        <authorList>
            <person name="Wang Y."/>
            <person name="Zhu L."/>
        </authorList>
    </citation>
    <scope>NUCLEOTIDE SEQUENCE</scope>
    <source>
        <strain evidence="1">YXFP-22015</strain>
    </source>
</reference>
<name>A0ACC0URW8_9HYPO</name>